<proteinExistence type="predicted"/>
<comment type="caution">
    <text evidence="1">The sequence shown here is derived from an EMBL/GenBank/DDBJ whole genome shotgun (WGS) entry which is preliminary data.</text>
</comment>
<evidence type="ECO:0000313" key="2">
    <source>
        <dbReference type="Proteomes" id="UP000222564"/>
    </source>
</evidence>
<evidence type="ECO:0000313" key="1">
    <source>
        <dbReference type="EMBL" id="PHJ37777.1"/>
    </source>
</evidence>
<reference evidence="1 2" key="1">
    <citation type="submission" date="2013-09" db="EMBL/GenBank/DDBJ databases">
        <title>Biodegradation of hydrocarbons in the deep terrestrial subsurface : characterization of a microbial consortium composed of two Desulfotomaculum species originating from a deep geological formation.</title>
        <authorList>
            <person name="Aullo T."/>
            <person name="Berlendis S."/>
            <person name="Lascourreges J.-F."/>
            <person name="Dessort D."/>
            <person name="Saint-Laurent S."/>
            <person name="Schraauwers B."/>
            <person name="Mas J."/>
            <person name="Magot M."/>
            <person name="Ranchou-Peyruse A."/>
        </authorList>
    </citation>
    <scope>NUCLEOTIDE SEQUENCE [LARGE SCALE GENOMIC DNA]</scope>
    <source>
        <strain evidence="1 2">Bs107</strain>
    </source>
</reference>
<dbReference type="Proteomes" id="UP000222564">
    <property type="component" value="Unassembled WGS sequence"/>
</dbReference>
<dbReference type="AlphaFoldDB" id="A0A2C6M6C7"/>
<organism evidence="1 2">
    <name type="scientific">Desulforamulus profundi</name>
    <dbReference type="NCBI Taxonomy" id="1383067"/>
    <lineage>
        <taxon>Bacteria</taxon>
        <taxon>Bacillati</taxon>
        <taxon>Bacillota</taxon>
        <taxon>Clostridia</taxon>
        <taxon>Eubacteriales</taxon>
        <taxon>Peptococcaceae</taxon>
        <taxon>Desulforamulus</taxon>
    </lineage>
</organism>
<protein>
    <submittedName>
        <fullName evidence="1">Uncharacterized protein</fullName>
    </submittedName>
</protein>
<gene>
    <name evidence="1" type="ORF">P378_14000</name>
</gene>
<sequence>MNNPLFIISTCWETGNIVLQGPGNELAANNDVKRACLGKA</sequence>
<dbReference type="EMBL" id="AWQQ01000080">
    <property type="protein sequence ID" value="PHJ37777.1"/>
    <property type="molecule type" value="Genomic_DNA"/>
</dbReference>
<name>A0A2C6M6C7_9FIRM</name>
<accession>A0A2C6M6C7</accession>
<keyword evidence="2" id="KW-1185">Reference proteome</keyword>